<reference evidence="8 9" key="1">
    <citation type="journal article" date="2018" name="Nat. Ecol. Evol.">
        <title>Genomic signatures of mitonuclear coevolution across populations of Tigriopus californicus.</title>
        <authorList>
            <person name="Barreto F.S."/>
            <person name="Watson E.T."/>
            <person name="Lima T.G."/>
            <person name="Willett C.S."/>
            <person name="Edmands S."/>
            <person name="Li W."/>
            <person name="Burton R.S."/>
        </authorList>
    </citation>
    <scope>NUCLEOTIDE SEQUENCE [LARGE SCALE GENOMIC DNA]</scope>
    <source>
        <strain evidence="8 9">San Diego</strain>
    </source>
</reference>
<name>A0A553P1U3_TIGCA</name>
<evidence type="ECO:0000256" key="3">
    <source>
        <dbReference type="ARBA" id="ARBA00022801"/>
    </source>
</evidence>
<evidence type="ECO:0000256" key="4">
    <source>
        <dbReference type="ARBA" id="ARBA00022963"/>
    </source>
</evidence>
<dbReference type="InterPro" id="IPR006693">
    <property type="entry name" value="AB_hydrolase_lipase"/>
</dbReference>
<protein>
    <recommendedName>
        <fullName evidence="7">Partial AB-hydrolase lipase domain-containing protein</fullName>
    </recommendedName>
</protein>
<keyword evidence="2" id="KW-0732">Signal</keyword>
<evidence type="ECO:0000259" key="7">
    <source>
        <dbReference type="Pfam" id="PF04083"/>
    </source>
</evidence>
<evidence type="ECO:0000256" key="1">
    <source>
        <dbReference type="ARBA" id="ARBA00010701"/>
    </source>
</evidence>
<keyword evidence="4" id="KW-0442">Lipid degradation</keyword>
<dbReference type="Gene3D" id="3.40.50.1820">
    <property type="entry name" value="alpha/beta hydrolase"/>
    <property type="match status" value="1"/>
</dbReference>
<dbReference type="OrthoDB" id="9974421at2759"/>
<keyword evidence="5" id="KW-0443">Lipid metabolism</keyword>
<comment type="caution">
    <text evidence="8">The sequence shown here is derived from an EMBL/GenBank/DDBJ whole genome shotgun (WGS) entry which is preliminary data.</text>
</comment>
<dbReference type="SUPFAM" id="SSF53474">
    <property type="entry name" value="alpha/beta-Hydrolases"/>
    <property type="match status" value="1"/>
</dbReference>
<dbReference type="GO" id="GO:0016787">
    <property type="term" value="F:hydrolase activity"/>
    <property type="evidence" value="ECO:0007669"/>
    <property type="project" value="UniProtKB-KW"/>
</dbReference>
<keyword evidence="3" id="KW-0378">Hydrolase</keyword>
<evidence type="ECO:0000256" key="2">
    <source>
        <dbReference type="ARBA" id="ARBA00022729"/>
    </source>
</evidence>
<proteinExistence type="inferred from homology"/>
<feature type="domain" description="Partial AB-hydrolase lipase" evidence="7">
    <location>
        <begin position="168"/>
        <end position="223"/>
    </location>
</feature>
<dbReference type="STRING" id="6832.A0A553P1U3"/>
<dbReference type="GO" id="GO:0016042">
    <property type="term" value="P:lipid catabolic process"/>
    <property type="evidence" value="ECO:0007669"/>
    <property type="project" value="UniProtKB-KW"/>
</dbReference>
<evidence type="ECO:0000313" key="8">
    <source>
        <dbReference type="EMBL" id="TRY71661.1"/>
    </source>
</evidence>
<dbReference type="EMBL" id="VCGU01000008">
    <property type="protein sequence ID" value="TRY71661.1"/>
    <property type="molecule type" value="Genomic_DNA"/>
</dbReference>
<sequence>MPPHFNHHPSSLTGPSLLTDEDDCSYPSSFVESSPSRSHRPEYLEEHKEKVYYWNTVPYPVPPAGHCSVHSMARSHHRDSRCLTNVTCTCPTVLNQVSDAFKQAFQVGIKSGWAVGLLGTEIGLNFFRNIFIEKGPTHIMKTSTFIFRVMSGDSHFTPPVFQELAAKVSREGFIIENHPVTTDDGYKLNMHRIQRRKGEVNKINKRVVFVQHGLKCSSADWIIGKLAYVLCDSDCDVWMGNFRGNTYSKGHVSMSTDSEEFWDFSWDEHGKSDLPAMIDYVLQHTQRSQIEFVCHSMGSTAFFVMMNYYPDMNRKIKRASIMAPVTNIEQVFGHPRRFLHSAEMSINVANALGLHAINLPKNVPFYAAISTLVTYATGYYDCDSRTLTDILAFSPASTSTKNILHYLACRKRGSFGNFDGTRTYSLTQVTCPVVMYWSASDWAAGRHDVAGIRSQLANLVEEHQVEDENFGHLDFMWGRSAMKIYRHMALNPPR</sequence>
<evidence type="ECO:0000313" key="9">
    <source>
        <dbReference type="Proteomes" id="UP000318571"/>
    </source>
</evidence>
<keyword evidence="6" id="KW-0325">Glycoprotein</keyword>
<dbReference type="FunFam" id="3.40.50.1820:FF:000057">
    <property type="entry name" value="Lipase"/>
    <property type="match status" value="1"/>
</dbReference>
<gene>
    <name evidence="8" type="ORF">TCAL_08589</name>
</gene>
<evidence type="ECO:0000256" key="6">
    <source>
        <dbReference type="ARBA" id="ARBA00023180"/>
    </source>
</evidence>
<keyword evidence="9" id="KW-1185">Reference proteome</keyword>
<accession>A0A553P1U3</accession>
<dbReference type="InterPro" id="IPR029058">
    <property type="entry name" value="AB_hydrolase_fold"/>
</dbReference>
<dbReference type="Pfam" id="PF04083">
    <property type="entry name" value="Abhydro_lipase"/>
    <property type="match status" value="1"/>
</dbReference>
<dbReference type="OMA" id="HQVEDEN"/>
<evidence type="ECO:0000256" key="5">
    <source>
        <dbReference type="ARBA" id="ARBA00023098"/>
    </source>
</evidence>
<dbReference type="AlphaFoldDB" id="A0A553P1U3"/>
<organism evidence="8 9">
    <name type="scientific">Tigriopus californicus</name>
    <name type="common">Marine copepod</name>
    <dbReference type="NCBI Taxonomy" id="6832"/>
    <lineage>
        <taxon>Eukaryota</taxon>
        <taxon>Metazoa</taxon>
        <taxon>Ecdysozoa</taxon>
        <taxon>Arthropoda</taxon>
        <taxon>Crustacea</taxon>
        <taxon>Multicrustacea</taxon>
        <taxon>Hexanauplia</taxon>
        <taxon>Copepoda</taxon>
        <taxon>Harpacticoida</taxon>
        <taxon>Harpacticidae</taxon>
        <taxon>Tigriopus</taxon>
    </lineage>
</organism>
<dbReference type="PANTHER" id="PTHR11005">
    <property type="entry name" value="LYSOSOMAL ACID LIPASE-RELATED"/>
    <property type="match status" value="1"/>
</dbReference>
<comment type="similarity">
    <text evidence="1">Belongs to the AB hydrolase superfamily. Lipase family.</text>
</comment>
<dbReference type="Proteomes" id="UP000318571">
    <property type="component" value="Chromosome 7"/>
</dbReference>